<feature type="compositionally biased region" description="Basic and acidic residues" evidence="1">
    <location>
        <begin position="151"/>
        <end position="172"/>
    </location>
</feature>
<evidence type="ECO:0000256" key="1">
    <source>
        <dbReference type="SAM" id="MobiDB-lite"/>
    </source>
</evidence>
<protein>
    <submittedName>
        <fullName evidence="3">Uncharacterized protein</fullName>
    </submittedName>
</protein>
<organism evidence="3 4">
    <name type="scientific">Pristionchus mayeri</name>
    <dbReference type="NCBI Taxonomy" id="1317129"/>
    <lineage>
        <taxon>Eukaryota</taxon>
        <taxon>Metazoa</taxon>
        <taxon>Ecdysozoa</taxon>
        <taxon>Nematoda</taxon>
        <taxon>Chromadorea</taxon>
        <taxon>Rhabditida</taxon>
        <taxon>Rhabditina</taxon>
        <taxon>Diplogasteromorpha</taxon>
        <taxon>Diplogasteroidea</taxon>
        <taxon>Neodiplogasteridae</taxon>
        <taxon>Pristionchus</taxon>
    </lineage>
</organism>
<evidence type="ECO:0000313" key="4">
    <source>
        <dbReference type="Proteomes" id="UP001328107"/>
    </source>
</evidence>
<gene>
    <name evidence="3" type="ORF">PMAYCL1PPCAC_17449</name>
</gene>
<keyword evidence="4" id="KW-1185">Reference proteome</keyword>
<evidence type="ECO:0000313" key="3">
    <source>
        <dbReference type="EMBL" id="GMR47254.1"/>
    </source>
</evidence>
<feature type="region of interest" description="Disordered" evidence="1">
    <location>
        <begin position="132"/>
        <end position="210"/>
    </location>
</feature>
<proteinExistence type="predicted"/>
<dbReference type="AlphaFoldDB" id="A0AAN5CMQ7"/>
<feature type="signal peptide" evidence="2">
    <location>
        <begin position="1"/>
        <end position="20"/>
    </location>
</feature>
<sequence length="210" mass="22273">MLPSLPSLLPLLSLFALSLAQYQQWPPVVNNQRQQPSSHNLNGNAALYGAGTGDVYVGRLGDGLYGAGTRFGGMVGIGGTGGYAGGQGTRGKRALVTNGLRGTAIGQTERTEDFFRASGVVSGEANFRIGDNVEEEERVVTSTQPSTTTRKPHDELWMKKGDASGSANKEESAVTSTQSSSTSSMSKQRVESKKPLRAVCAPRRLRAGRR</sequence>
<keyword evidence="2" id="KW-0732">Signal</keyword>
<dbReference type="Proteomes" id="UP001328107">
    <property type="component" value="Unassembled WGS sequence"/>
</dbReference>
<feature type="compositionally biased region" description="Polar residues" evidence="1">
    <location>
        <begin position="140"/>
        <end position="149"/>
    </location>
</feature>
<evidence type="ECO:0000256" key="2">
    <source>
        <dbReference type="SAM" id="SignalP"/>
    </source>
</evidence>
<reference evidence="4" key="1">
    <citation type="submission" date="2022-10" db="EMBL/GenBank/DDBJ databases">
        <title>Genome assembly of Pristionchus species.</title>
        <authorList>
            <person name="Yoshida K."/>
            <person name="Sommer R.J."/>
        </authorList>
    </citation>
    <scope>NUCLEOTIDE SEQUENCE [LARGE SCALE GENOMIC DNA]</scope>
    <source>
        <strain evidence="4">RS5460</strain>
    </source>
</reference>
<comment type="caution">
    <text evidence="3">The sequence shown here is derived from an EMBL/GenBank/DDBJ whole genome shotgun (WGS) entry which is preliminary data.</text>
</comment>
<accession>A0AAN5CMQ7</accession>
<dbReference type="EMBL" id="BTRK01000004">
    <property type="protein sequence ID" value="GMR47254.1"/>
    <property type="molecule type" value="Genomic_DNA"/>
</dbReference>
<feature type="chain" id="PRO_5043051075" evidence="2">
    <location>
        <begin position="21"/>
        <end position="210"/>
    </location>
</feature>
<name>A0AAN5CMQ7_9BILA</name>
<feature type="compositionally biased region" description="Low complexity" evidence="1">
    <location>
        <begin position="173"/>
        <end position="186"/>
    </location>
</feature>